<dbReference type="AlphaFoldDB" id="A0A7D5GFT4"/>
<organism evidence="4 5">
    <name type="scientific">Halorarum halophilum</name>
    <dbReference type="NCBI Taxonomy" id="2743090"/>
    <lineage>
        <taxon>Archaea</taxon>
        <taxon>Methanobacteriati</taxon>
        <taxon>Methanobacteriota</taxon>
        <taxon>Stenosarchaea group</taxon>
        <taxon>Halobacteria</taxon>
        <taxon>Halobacteriales</taxon>
        <taxon>Haloferacaceae</taxon>
        <taxon>Halorarum</taxon>
    </lineage>
</organism>
<dbReference type="Proteomes" id="UP000509750">
    <property type="component" value="Chromosome"/>
</dbReference>
<evidence type="ECO:0000313" key="4">
    <source>
        <dbReference type="EMBL" id="QLG28508.1"/>
    </source>
</evidence>
<feature type="transmembrane region" description="Helical" evidence="2">
    <location>
        <begin position="191"/>
        <end position="212"/>
    </location>
</feature>
<dbReference type="OrthoDB" id="383631at2157"/>
<dbReference type="KEGG" id="halg:HUG10_13520"/>
<proteinExistence type="predicted"/>
<evidence type="ECO:0000256" key="1">
    <source>
        <dbReference type="SAM" id="MobiDB-lite"/>
    </source>
</evidence>
<feature type="region of interest" description="Disordered" evidence="1">
    <location>
        <begin position="133"/>
        <end position="187"/>
    </location>
</feature>
<name>A0A7D5GFT4_9EURY</name>
<feature type="domain" description="DUF7827" evidence="3">
    <location>
        <begin position="31"/>
        <end position="131"/>
    </location>
</feature>
<keyword evidence="5" id="KW-1185">Reference proteome</keyword>
<reference evidence="4 5" key="1">
    <citation type="submission" date="2020-07" db="EMBL/GenBank/DDBJ databases">
        <title>Gai3-2, isolated from salt lake.</title>
        <authorList>
            <person name="Cui H."/>
            <person name="Shi X."/>
        </authorList>
    </citation>
    <scope>NUCLEOTIDE SEQUENCE [LARGE SCALE GENOMIC DNA]</scope>
    <source>
        <strain evidence="4 5">Gai3-2</strain>
    </source>
</reference>
<gene>
    <name evidence="4" type="ORF">HUG10_13520</name>
</gene>
<dbReference type="Pfam" id="PF25162">
    <property type="entry name" value="DUF7827"/>
    <property type="match status" value="1"/>
</dbReference>
<keyword evidence="2" id="KW-0812">Transmembrane</keyword>
<evidence type="ECO:0000313" key="5">
    <source>
        <dbReference type="Proteomes" id="UP000509750"/>
    </source>
</evidence>
<keyword evidence="2" id="KW-0472">Membrane</keyword>
<dbReference type="EMBL" id="CP058529">
    <property type="protein sequence ID" value="QLG28508.1"/>
    <property type="molecule type" value="Genomic_DNA"/>
</dbReference>
<sequence length="216" mass="21507">MSAPPARPLLRAIAVVLLLASSAGIAAAHPIVVLEDRSPSVESGGRVEIPLRFHDTDRATLTVAGGDGVELEATVVDADGDGSMTVTLDTAAVRSGNTTGALSAPGDAVRNVTIRGVSGDRLNQGEYAVTVEPPGGGRDEGTLTITPGESTATPSGAGAPGGTPDDGIGTAKTSNSSTTTPATSPGYRLPWPPVVLLALFGPAVPVVALVVASRRT</sequence>
<evidence type="ECO:0000259" key="3">
    <source>
        <dbReference type="Pfam" id="PF25162"/>
    </source>
</evidence>
<evidence type="ECO:0000256" key="2">
    <source>
        <dbReference type="SAM" id="Phobius"/>
    </source>
</evidence>
<keyword evidence="2" id="KW-1133">Transmembrane helix</keyword>
<accession>A0A7D5GFT4</accession>
<dbReference type="RefSeq" id="WP_179170082.1">
    <property type="nucleotide sequence ID" value="NZ_CP058529.1"/>
</dbReference>
<dbReference type="GeneID" id="56029871"/>
<protein>
    <recommendedName>
        <fullName evidence="3">DUF7827 domain-containing protein</fullName>
    </recommendedName>
</protein>
<dbReference type="InterPro" id="IPR057149">
    <property type="entry name" value="DUF7827"/>
</dbReference>
<feature type="compositionally biased region" description="Low complexity" evidence="1">
    <location>
        <begin position="150"/>
        <end position="185"/>
    </location>
</feature>